<dbReference type="RefSeq" id="XP_012652572.1">
    <property type="nucleotide sequence ID" value="XM_012797118.1"/>
</dbReference>
<dbReference type="GeneID" id="24436899"/>
<proteinExistence type="predicted"/>
<keyword evidence="2" id="KW-1185">Reference proteome</keyword>
<evidence type="ECO:0000313" key="1">
    <source>
        <dbReference type="EMBL" id="EWS74859.1"/>
    </source>
</evidence>
<dbReference type="Proteomes" id="UP000009168">
    <property type="component" value="Unassembled WGS sequence"/>
</dbReference>
<reference evidence="2" key="1">
    <citation type="journal article" date="2006" name="PLoS Biol.">
        <title>Macronuclear genome sequence of the ciliate Tetrahymena thermophila, a model eukaryote.</title>
        <authorList>
            <person name="Eisen J.A."/>
            <person name="Coyne R.S."/>
            <person name="Wu M."/>
            <person name="Wu D."/>
            <person name="Thiagarajan M."/>
            <person name="Wortman J.R."/>
            <person name="Badger J.H."/>
            <person name="Ren Q."/>
            <person name="Amedeo P."/>
            <person name="Jones K.M."/>
            <person name="Tallon L.J."/>
            <person name="Delcher A.L."/>
            <person name="Salzberg S.L."/>
            <person name="Silva J.C."/>
            <person name="Haas B.J."/>
            <person name="Majoros W.H."/>
            <person name="Farzad M."/>
            <person name="Carlton J.M."/>
            <person name="Smith R.K. Jr."/>
            <person name="Garg J."/>
            <person name="Pearlman R.E."/>
            <person name="Karrer K.M."/>
            <person name="Sun L."/>
            <person name="Manning G."/>
            <person name="Elde N.C."/>
            <person name="Turkewitz A.P."/>
            <person name="Asai D.J."/>
            <person name="Wilkes D.E."/>
            <person name="Wang Y."/>
            <person name="Cai H."/>
            <person name="Collins K."/>
            <person name="Stewart B.A."/>
            <person name="Lee S.R."/>
            <person name="Wilamowska K."/>
            <person name="Weinberg Z."/>
            <person name="Ruzzo W.L."/>
            <person name="Wloga D."/>
            <person name="Gaertig J."/>
            <person name="Frankel J."/>
            <person name="Tsao C.-C."/>
            <person name="Gorovsky M.A."/>
            <person name="Keeling P.J."/>
            <person name="Waller R.F."/>
            <person name="Patron N.J."/>
            <person name="Cherry J.M."/>
            <person name="Stover N.A."/>
            <person name="Krieger C.J."/>
            <person name="del Toro C."/>
            <person name="Ryder H.F."/>
            <person name="Williamson S.C."/>
            <person name="Barbeau R.A."/>
            <person name="Hamilton E.P."/>
            <person name="Orias E."/>
        </authorList>
    </citation>
    <scope>NUCLEOTIDE SEQUENCE [LARGE SCALE GENOMIC DNA]</scope>
    <source>
        <strain evidence="2">SB210</strain>
    </source>
</reference>
<protein>
    <submittedName>
        <fullName evidence="1">Uncharacterized protein</fullName>
    </submittedName>
</protein>
<dbReference type="EMBL" id="GG662720">
    <property type="protein sequence ID" value="EWS74859.1"/>
    <property type="molecule type" value="Genomic_DNA"/>
</dbReference>
<evidence type="ECO:0000313" key="2">
    <source>
        <dbReference type="Proteomes" id="UP000009168"/>
    </source>
</evidence>
<dbReference type="InParanoid" id="W7XKF7"/>
<sequence length="53" mass="6713">MIQMIHQKLQSGLMFLNLEKYNLNSQSFIKRNRFYLFWYNKLFMWYQQGLNLM</sequence>
<dbReference type="KEGG" id="tet:TTHERM_000032859"/>
<organism evidence="1 2">
    <name type="scientific">Tetrahymena thermophila (strain SB210)</name>
    <dbReference type="NCBI Taxonomy" id="312017"/>
    <lineage>
        <taxon>Eukaryota</taxon>
        <taxon>Sar</taxon>
        <taxon>Alveolata</taxon>
        <taxon>Ciliophora</taxon>
        <taxon>Intramacronucleata</taxon>
        <taxon>Oligohymenophorea</taxon>
        <taxon>Hymenostomatida</taxon>
        <taxon>Tetrahymenina</taxon>
        <taxon>Tetrahymenidae</taxon>
        <taxon>Tetrahymena</taxon>
    </lineage>
</organism>
<dbReference type="AlphaFoldDB" id="W7XKF7"/>
<name>W7XKF7_TETTS</name>
<gene>
    <name evidence="1" type="ORF">TTHERM_000032859</name>
</gene>
<accession>W7XKF7</accession>